<dbReference type="Proteomes" id="UP000283474">
    <property type="component" value="Chromosome"/>
</dbReference>
<sequence length="432" mass="44648">MSAIPDTEAVDFRQIRRKDWTIIGLIGSAHSASHFFQLVFPTLYLSLAHEFGYDFVKLGLLASIFFLVSCLGQASSGFVVDRIGPAPVLRFGLASFVVSGVLIGSANGYAMLVLAAVIGGMGNSVFHPVDYSIMNHRVSPARLGHAFSTHGLTGNLGWALTPVFMATIIHLSNWRVAAFSAAGLVAFVLVLTWLGRSLLAGTNQQAVAASAAPGASSGSQVDLSRQSVGQTLATLLVQPALWGAFLFFMFTSVALSAVQNYTIPMLGDIYAIDKVLAGGTLSAYMIAAAVGMLAGGFLVGTTPNTERTVFVSLLLAGALLAVLALGTVPPVVAMGLVALAGFFSGVAAPSRDMLIRRVTPKGATGTVYGLVYSGMDVGSSLAPVGFGLMLDAGLGRGPWFGAATAFAIAAVLAVWVARWAGRSVAAVSTARA</sequence>
<dbReference type="PANTHER" id="PTHR43129:SF1">
    <property type="entry name" value="FOSMIDOMYCIN RESISTANCE PROTEIN"/>
    <property type="match status" value="1"/>
</dbReference>
<feature type="transmembrane region" description="Helical" evidence="4">
    <location>
        <begin position="308"/>
        <end position="325"/>
    </location>
</feature>
<feature type="transmembrane region" description="Helical" evidence="4">
    <location>
        <begin position="176"/>
        <end position="195"/>
    </location>
</feature>
<protein>
    <submittedName>
        <fullName evidence="6">MFS transporter</fullName>
    </submittedName>
</protein>
<dbReference type="Pfam" id="PF07690">
    <property type="entry name" value="MFS_1"/>
    <property type="match status" value="1"/>
</dbReference>
<name>A0A410GBF0_9BURK</name>
<dbReference type="EMBL" id="CP022987">
    <property type="protein sequence ID" value="QAA93622.1"/>
    <property type="molecule type" value="Genomic_DNA"/>
</dbReference>
<evidence type="ECO:0000256" key="1">
    <source>
        <dbReference type="ARBA" id="ARBA00022692"/>
    </source>
</evidence>
<evidence type="ECO:0000259" key="5">
    <source>
        <dbReference type="PROSITE" id="PS50850"/>
    </source>
</evidence>
<keyword evidence="1 4" id="KW-0812">Transmembrane</keyword>
<evidence type="ECO:0000256" key="4">
    <source>
        <dbReference type="SAM" id="Phobius"/>
    </source>
</evidence>
<dbReference type="PANTHER" id="PTHR43129">
    <property type="entry name" value="FOSMIDOMYCIN RESISTANCE PROTEIN"/>
    <property type="match status" value="1"/>
</dbReference>
<dbReference type="Gene3D" id="1.20.1250.20">
    <property type="entry name" value="MFS general substrate transporter like domains"/>
    <property type="match status" value="1"/>
</dbReference>
<dbReference type="InterPro" id="IPR036259">
    <property type="entry name" value="MFS_trans_sf"/>
</dbReference>
<feature type="transmembrane region" description="Helical" evidence="4">
    <location>
        <begin position="60"/>
        <end position="80"/>
    </location>
</feature>
<keyword evidence="3 4" id="KW-0472">Membrane</keyword>
<feature type="transmembrane region" description="Helical" evidence="4">
    <location>
        <begin position="396"/>
        <end position="417"/>
    </location>
</feature>
<feature type="transmembrane region" description="Helical" evidence="4">
    <location>
        <begin position="20"/>
        <end position="40"/>
    </location>
</feature>
<dbReference type="RefSeq" id="WP_128354665.1">
    <property type="nucleotide sequence ID" value="NZ_CP022987.1"/>
</dbReference>
<feature type="transmembrane region" description="Helical" evidence="4">
    <location>
        <begin position="240"/>
        <end position="261"/>
    </location>
</feature>
<keyword evidence="2 4" id="KW-1133">Transmembrane helix</keyword>
<feature type="transmembrane region" description="Helical" evidence="4">
    <location>
        <begin position="369"/>
        <end position="390"/>
    </location>
</feature>
<feature type="domain" description="Major facilitator superfamily (MFS) profile" evidence="5">
    <location>
        <begin position="1"/>
        <end position="422"/>
    </location>
</feature>
<dbReference type="GO" id="GO:0022857">
    <property type="term" value="F:transmembrane transporter activity"/>
    <property type="evidence" value="ECO:0007669"/>
    <property type="project" value="InterPro"/>
</dbReference>
<feature type="transmembrane region" description="Helical" evidence="4">
    <location>
        <begin position="147"/>
        <end position="170"/>
    </location>
</feature>
<dbReference type="InterPro" id="IPR020846">
    <property type="entry name" value="MFS_dom"/>
</dbReference>
<keyword evidence="7" id="KW-1185">Reference proteome</keyword>
<dbReference type="GO" id="GO:0005886">
    <property type="term" value="C:plasma membrane"/>
    <property type="evidence" value="ECO:0007669"/>
    <property type="project" value="TreeGrafter"/>
</dbReference>
<dbReference type="KEGG" id="pus:CKA81_07055"/>
<dbReference type="AlphaFoldDB" id="A0A410GBF0"/>
<organism evidence="6 7">
    <name type="scientific">Pollutimonas thiosulfatoxidans</name>
    <dbReference type="NCBI Taxonomy" id="2028345"/>
    <lineage>
        <taxon>Bacteria</taxon>
        <taxon>Pseudomonadati</taxon>
        <taxon>Pseudomonadota</taxon>
        <taxon>Betaproteobacteria</taxon>
        <taxon>Burkholderiales</taxon>
        <taxon>Alcaligenaceae</taxon>
        <taxon>Pollutimonas</taxon>
    </lineage>
</organism>
<evidence type="ECO:0000256" key="2">
    <source>
        <dbReference type="ARBA" id="ARBA00022989"/>
    </source>
</evidence>
<evidence type="ECO:0000313" key="6">
    <source>
        <dbReference type="EMBL" id="QAA93622.1"/>
    </source>
</evidence>
<proteinExistence type="predicted"/>
<dbReference type="InterPro" id="IPR011701">
    <property type="entry name" value="MFS"/>
</dbReference>
<feature type="transmembrane region" description="Helical" evidence="4">
    <location>
        <begin position="281"/>
        <end position="301"/>
    </location>
</feature>
<evidence type="ECO:0000256" key="3">
    <source>
        <dbReference type="ARBA" id="ARBA00023136"/>
    </source>
</evidence>
<evidence type="ECO:0000313" key="7">
    <source>
        <dbReference type="Proteomes" id="UP000283474"/>
    </source>
</evidence>
<gene>
    <name evidence="6" type="ORF">CKA81_07055</name>
</gene>
<dbReference type="PROSITE" id="PS50850">
    <property type="entry name" value="MFS"/>
    <property type="match status" value="1"/>
</dbReference>
<dbReference type="SUPFAM" id="SSF103473">
    <property type="entry name" value="MFS general substrate transporter"/>
    <property type="match status" value="1"/>
</dbReference>
<dbReference type="OrthoDB" id="8520784at2"/>
<reference evidence="6 7" key="1">
    <citation type="submission" date="2017-08" db="EMBL/GenBank/DDBJ databases">
        <authorList>
            <person name="Park S.-J."/>
            <person name="Kim H."/>
        </authorList>
    </citation>
    <scope>NUCLEOTIDE SEQUENCE [LARGE SCALE GENOMIC DNA]</scope>
    <source>
        <strain evidence="7">ye3</strain>
    </source>
</reference>
<accession>A0A410GBF0</accession>